<gene>
    <name evidence="2" type="ORF">PLEPLA_LOCUS3539</name>
</gene>
<evidence type="ECO:0000313" key="3">
    <source>
        <dbReference type="Proteomes" id="UP001153269"/>
    </source>
</evidence>
<protein>
    <submittedName>
        <fullName evidence="2">Uncharacterized protein</fullName>
    </submittedName>
</protein>
<feature type="region of interest" description="Disordered" evidence="1">
    <location>
        <begin position="14"/>
        <end position="51"/>
    </location>
</feature>
<name>A0A9N7TMT6_PLEPL</name>
<evidence type="ECO:0000256" key="1">
    <source>
        <dbReference type="SAM" id="MobiDB-lite"/>
    </source>
</evidence>
<accession>A0A9N7TMT6</accession>
<dbReference type="Proteomes" id="UP001153269">
    <property type="component" value="Unassembled WGS sequence"/>
</dbReference>
<reference evidence="2" key="1">
    <citation type="submission" date="2020-03" db="EMBL/GenBank/DDBJ databases">
        <authorList>
            <person name="Weist P."/>
        </authorList>
    </citation>
    <scope>NUCLEOTIDE SEQUENCE</scope>
</reference>
<dbReference type="AlphaFoldDB" id="A0A9N7TMT6"/>
<keyword evidence="3" id="KW-1185">Reference proteome</keyword>
<dbReference type="EMBL" id="CADEAL010000176">
    <property type="protein sequence ID" value="CAB1415821.1"/>
    <property type="molecule type" value="Genomic_DNA"/>
</dbReference>
<proteinExistence type="predicted"/>
<evidence type="ECO:0000313" key="2">
    <source>
        <dbReference type="EMBL" id="CAB1415821.1"/>
    </source>
</evidence>
<organism evidence="2 3">
    <name type="scientific">Pleuronectes platessa</name>
    <name type="common">European plaice</name>
    <dbReference type="NCBI Taxonomy" id="8262"/>
    <lineage>
        <taxon>Eukaryota</taxon>
        <taxon>Metazoa</taxon>
        <taxon>Chordata</taxon>
        <taxon>Craniata</taxon>
        <taxon>Vertebrata</taxon>
        <taxon>Euteleostomi</taxon>
        <taxon>Actinopterygii</taxon>
        <taxon>Neopterygii</taxon>
        <taxon>Teleostei</taxon>
        <taxon>Neoteleostei</taxon>
        <taxon>Acanthomorphata</taxon>
        <taxon>Carangaria</taxon>
        <taxon>Pleuronectiformes</taxon>
        <taxon>Pleuronectoidei</taxon>
        <taxon>Pleuronectidae</taxon>
        <taxon>Pleuronectes</taxon>
    </lineage>
</organism>
<comment type="caution">
    <text evidence="2">The sequence shown here is derived from an EMBL/GenBank/DDBJ whole genome shotgun (WGS) entry which is preliminary data.</text>
</comment>
<sequence>MFHLQQLDSNRLLAPGLGAHRPTQPAEVAQQNAPPPTWDQANVKHPASSPRLQFTSRLFREEPERLGEQEPLWEPGERAARVFNPLEIYSREVSVKRFGRLMGRGSRVKVFPLDGSNLEKWIEPGFLTAPARQERVTGKVFQTEILAPRGSPSPPTSS</sequence>